<evidence type="ECO:0000313" key="1">
    <source>
        <dbReference type="EMBL" id="CCC99251.1"/>
    </source>
</evidence>
<proteinExistence type="predicted"/>
<dbReference type="KEGG" id="abs:AZOBR_180321"/>
<dbReference type="Proteomes" id="UP000007319">
    <property type="component" value="Chromosome"/>
</dbReference>
<name>A0A9P1JT30_9PROT</name>
<gene>
    <name evidence="1" type="ORF">AZOBR_180321</name>
</gene>
<protein>
    <submittedName>
        <fullName evidence="1">Uncharacterized protein</fullName>
    </submittedName>
</protein>
<dbReference type="EMBL" id="HE577327">
    <property type="protein sequence ID" value="CCC99251.1"/>
    <property type="molecule type" value="Genomic_DNA"/>
</dbReference>
<organism evidence="1 2">
    <name type="scientific">Azospirillum baldaniorum</name>
    <dbReference type="NCBI Taxonomy" id="1064539"/>
    <lineage>
        <taxon>Bacteria</taxon>
        <taxon>Pseudomonadati</taxon>
        <taxon>Pseudomonadota</taxon>
        <taxon>Alphaproteobacteria</taxon>
        <taxon>Rhodospirillales</taxon>
        <taxon>Azospirillaceae</taxon>
        <taxon>Azospirillum</taxon>
    </lineage>
</organism>
<keyword evidence="2" id="KW-1185">Reference proteome</keyword>
<dbReference type="AlphaFoldDB" id="A0A9P1JT30"/>
<sequence>MLAELRHASWRVPCPLGGAETWAGTSRVHRSIANSFRYLAGSEGWHAHPSSARPTAHRRVD</sequence>
<accession>A0A9P1JT30</accession>
<reference evidence="1 2" key="1">
    <citation type="journal article" date="2011" name="PLoS Genet.">
        <title>Azospirillum genomes reveal transition of bacteria from aquatic to terrestrial environments.</title>
        <authorList>
            <person name="Wisniewski-Dye F."/>
            <person name="Borziak K."/>
            <person name="Khalsa-Moyers G."/>
            <person name="Alexandre G."/>
            <person name="Sukharnikov L.O."/>
            <person name="Wuichet K."/>
            <person name="Hurst G.B."/>
            <person name="McDonald W.H."/>
            <person name="Robertson J.S."/>
            <person name="Barbe V."/>
            <person name="Calteau A."/>
            <person name="Rouy Z."/>
            <person name="Mangenot S."/>
            <person name="Prigent-Combaret C."/>
            <person name="Normand P."/>
            <person name="Boyer M."/>
            <person name="Siguier P."/>
            <person name="Dessaux Y."/>
            <person name="Elmerich C."/>
            <person name="Condemine G."/>
            <person name="Krishnen G."/>
            <person name="Kennedy I."/>
            <person name="Paterson A.H."/>
            <person name="Gonzalez V."/>
            <person name="Mavingui P."/>
            <person name="Zhulin I.B."/>
        </authorList>
    </citation>
    <scope>NUCLEOTIDE SEQUENCE [LARGE SCALE GENOMIC DNA]</scope>
    <source>
        <strain evidence="1 2">Sp245</strain>
    </source>
</reference>
<evidence type="ECO:0000313" key="2">
    <source>
        <dbReference type="Proteomes" id="UP000007319"/>
    </source>
</evidence>